<gene>
    <name evidence="2" type="ORF">FH603_281</name>
</gene>
<protein>
    <submittedName>
        <fullName evidence="2">Uncharacterized protein</fullName>
    </submittedName>
</protein>
<feature type="compositionally biased region" description="Polar residues" evidence="1">
    <location>
        <begin position="1"/>
        <end position="10"/>
    </location>
</feature>
<dbReference type="Proteomes" id="UP000700732">
    <property type="component" value="Unassembled WGS sequence"/>
</dbReference>
<keyword evidence="3" id="KW-1185">Reference proteome</keyword>
<evidence type="ECO:0000313" key="3">
    <source>
        <dbReference type="Proteomes" id="UP000700732"/>
    </source>
</evidence>
<feature type="region of interest" description="Disordered" evidence="1">
    <location>
        <begin position="1"/>
        <end position="74"/>
    </location>
</feature>
<proteinExistence type="predicted"/>
<reference evidence="2 3" key="1">
    <citation type="submission" date="2019-06" db="EMBL/GenBank/DDBJ databases">
        <title>Spirosoma utsteinense sp. nov. isolated from Antarctic ice-free soils.</title>
        <authorList>
            <person name="Tahon G."/>
        </authorList>
    </citation>
    <scope>NUCLEOTIDE SEQUENCE [LARGE SCALE GENOMIC DNA]</scope>
    <source>
        <strain evidence="2 3">LMG 31447</strain>
    </source>
</reference>
<dbReference type="EMBL" id="VFIA01000002">
    <property type="protein sequence ID" value="MBC3789798.1"/>
    <property type="molecule type" value="Genomic_DNA"/>
</dbReference>
<dbReference type="RefSeq" id="WP_186735292.1">
    <property type="nucleotide sequence ID" value="NZ_VFIA01000002.1"/>
</dbReference>
<evidence type="ECO:0000313" key="2">
    <source>
        <dbReference type="EMBL" id="MBC3789798.1"/>
    </source>
</evidence>
<sequence length="74" mass="8020">MTTQQTQTNPVDDELPIDNADVIGSRMGRMDPAIFSNQDTPIDGGSAADDEDSDSHKAEAEEDEPTTPYPTTHE</sequence>
<organism evidence="2 3">
    <name type="scientific">Spirosoma utsteinense</name>
    <dbReference type="NCBI Taxonomy" id="2585773"/>
    <lineage>
        <taxon>Bacteria</taxon>
        <taxon>Pseudomonadati</taxon>
        <taxon>Bacteroidota</taxon>
        <taxon>Cytophagia</taxon>
        <taxon>Cytophagales</taxon>
        <taxon>Cytophagaceae</taxon>
        <taxon>Spirosoma</taxon>
    </lineage>
</organism>
<name>A0ABR6VZX8_9BACT</name>
<accession>A0ABR6VZX8</accession>
<evidence type="ECO:0000256" key="1">
    <source>
        <dbReference type="SAM" id="MobiDB-lite"/>
    </source>
</evidence>
<comment type="caution">
    <text evidence="2">The sequence shown here is derived from an EMBL/GenBank/DDBJ whole genome shotgun (WGS) entry which is preliminary data.</text>
</comment>